<dbReference type="AlphaFoldDB" id="A0A2D3ND72"/>
<accession>A0A2D3ND72</accession>
<proteinExistence type="predicted"/>
<keyword evidence="2" id="KW-0547">Nucleotide-binding</keyword>
<dbReference type="GO" id="GO:0004386">
    <property type="term" value="F:helicase activity"/>
    <property type="evidence" value="ECO:0007669"/>
    <property type="project" value="UniProtKB-KW"/>
</dbReference>
<evidence type="ECO:0000259" key="1">
    <source>
        <dbReference type="Pfam" id="PF13538"/>
    </source>
</evidence>
<evidence type="ECO:0000313" key="2">
    <source>
        <dbReference type="EMBL" id="ATV53315.1"/>
    </source>
</evidence>
<dbReference type="Proteomes" id="UP000229323">
    <property type="component" value="Chromosome"/>
</dbReference>
<keyword evidence="2" id="KW-0347">Helicase</keyword>
<name>A0A2D3ND72_PREIN</name>
<dbReference type="Pfam" id="PF13538">
    <property type="entry name" value="UvrD_C_2"/>
    <property type="match status" value="1"/>
</dbReference>
<dbReference type="SUPFAM" id="SSF52540">
    <property type="entry name" value="P-loop containing nucleoside triphosphate hydrolases"/>
    <property type="match status" value="1"/>
</dbReference>
<dbReference type="InterPro" id="IPR027417">
    <property type="entry name" value="P-loop_NTPase"/>
</dbReference>
<organism evidence="2 3">
    <name type="scientific">Prevotella intermedia</name>
    <dbReference type="NCBI Taxonomy" id="28131"/>
    <lineage>
        <taxon>Bacteria</taxon>
        <taxon>Pseudomonadati</taxon>
        <taxon>Bacteroidota</taxon>
        <taxon>Bacteroidia</taxon>
        <taxon>Bacteroidales</taxon>
        <taxon>Prevotellaceae</taxon>
        <taxon>Prevotella</taxon>
    </lineage>
</organism>
<sequence>MENSRLFIDIKKHYEKNETILSEITEYVEEHTDSIVYIITAPLNKKYTYTYESNALVILSPKKKIIFVNLGDNEEEFEDYVEDFIEDIGNLSDNFEYKAQIGRPREWSKKVISKIDSSKIKSIETLFNQNTLIEGREQRIAELIITLLIGSINDIKAIGVEQPETALEKIRKNILLFDADQTRFIYKDLEQKMILIQGLSGTGKTELLLHKLKEIYVASDDSKIFFTCHNKALANSLRNRIPQFFNFMQVRKQIEWEKRLWVNRAWGTRNDADSGLYTYLCHFYNAPFQSYTKSTSYNSIFNKLIEHIEDIPEADFIPALDYIIIDERQDFPDSFFKLCKKVTKNKVYAAGDIFQDIFETSKESKISVDISLNRCYRTDPRTLMFAHAVGMGLFEIKKLNWLTDKEWKEIGYDIERTGDESCLIRLRREPIRRFGETEVAKESSIVIKDSTDCKDVIAILAQIRNDYPDVRPHEIAIILFGDTQNMYGYIDSLCPLITEKIGWQVVRGYEQKEIVEDKLYITNPNNVKGLEFPFVLCMSPKIQNDYRYRNILYTMVTRSFLKTFILLTNTDNIEPQLKGLDIINQYGYIETKEPSKEEIKEIKSTIIKFRKEKPISYEKFITAIFQELDIYDLERRKKIIQHLEILGFDKFDKEKTTEFIQSISKYYNGKTV</sequence>
<dbReference type="EMBL" id="CP024696">
    <property type="protein sequence ID" value="ATV53315.1"/>
    <property type="molecule type" value="Genomic_DNA"/>
</dbReference>
<gene>
    <name evidence="2" type="ORF">CTM50_09950</name>
</gene>
<feature type="domain" description="UvrD-like helicase C-terminal" evidence="1">
    <location>
        <begin position="519"/>
        <end position="564"/>
    </location>
</feature>
<protein>
    <submittedName>
        <fullName evidence="2">ATP-dependent helicase</fullName>
    </submittedName>
</protein>
<keyword evidence="2" id="KW-0067">ATP-binding</keyword>
<dbReference type="InterPro" id="IPR027785">
    <property type="entry name" value="UvrD-like_helicase_C"/>
</dbReference>
<dbReference type="Gene3D" id="3.40.50.300">
    <property type="entry name" value="P-loop containing nucleotide triphosphate hydrolases"/>
    <property type="match status" value="1"/>
</dbReference>
<keyword evidence="2" id="KW-0378">Hydrolase</keyword>
<dbReference type="RefSeq" id="WP_100023503.1">
    <property type="nucleotide sequence ID" value="NZ_CP024696.1"/>
</dbReference>
<reference evidence="2 3" key="1">
    <citation type="submission" date="2017-11" db="EMBL/GenBank/DDBJ databases">
        <title>Genome sequencing of Prevotella intermedia KCOM 2033.</title>
        <authorList>
            <person name="Kook J.-K."/>
            <person name="Park S.-N."/>
            <person name="Lim Y.K."/>
        </authorList>
    </citation>
    <scope>NUCLEOTIDE SEQUENCE [LARGE SCALE GENOMIC DNA]</scope>
    <source>
        <strain evidence="2 3">KCOM 2033</strain>
    </source>
</reference>
<evidence type="ECO:0000313" key="3">
    <source>
        <dbReference type="Proteomes" id="UP000229323"/>
    </source>
</evidence>
<dbReference type="Pfam" id="PF13245">
    <property type="entry name" value="AAA_19"/>
    <property type="match status" value="1"/>
</dbReference>